<organism evidence="7 8">
    <name type="scientific">Fundicoccus ignavus</name>
    <dbReference type="NCBI Taxonomy" id="2664442"/>
    <lineage>
        <taxon>Bacteria</taxon>
        <taxon>Bacillati</taxon>
        <taxon>Bacillota</taxon>
        <taxon>Bacilli</taxon>
        <taxon>Lactobacillales</taxon>
        <taxon>Aerococcaceae</taxon>
        <taxon>Fundicoccus</taxon>
    </lineage>
</organism>
<dbReference type="AlphaFoldDB" id="A0A844BKT1"/>
<dbReference type="SUPFAM" id="SSF51445">
    <property type="entry name" value="(Trans)glycosidases"/>
    <property type="match status" value="1"/>
</dbReference>
<evidence type="ECO:0000256" key="3">
    <source>
        <dbReference type="ARBA" id="ARBA00023295"/>
    </source>
</evidence>
<feature type="domain" description="Glycoside hydrolase family 2 immunoglobulin-like beta-sandwich" evidence="4">
    <location>
        <begin position="190"/>
        <end position="274"/>
    </location>
</feature>
<evidence type="ECO:0000256" key="1">
    <source>
        <dbReference type="ARBA" id="ARBA00007401"/>
    </source>
</evidence>
<dbReference type="InterPro" id="IPR036156">
    <property type="entry name" value="Beta-gal/glucu_dom_sf"/>
</dbReference>
<dbReference type="SUPFAM" id="SSF49303">
    <property type="entry name" value="beta-Galactosidase/glucuronidase domain"/>
    <property type="match status" value="1"/>
</dbReference>
<dbReference type="Pfam" id="PF02837">
    <property type="entry name" value="Glyco_hydro_2_N"/>
    <property type="match status" value="1"/>
</dbReference>
<keyword evidence="2 7" id="KW-0378">Hydrolase</keyword>
<dbReference type="Gene3D" id="3.20.20.80">
    <property type="entry name" value="Glycosidases"/>
    <property type="match status" value="1"/>
</dbReference>
<evidence type="ECO:0000313" key="8">
    <source>
        <dbReference type="Proteomes" id="UP000469870"/>
    </source>
</evidence>
<dbReference type="Gene3D" id="2.60.40.10">
    <property type="entry name" value="Immunoglobulins"/>
    <property type="match status" value="1"/>
</dbReference>
<dbReference type="InterPro" id="IPR051913">
    <property type="entry name" value="GH2_Domain-Containing"/>
</dbReference>
<gene>
    <name evidence="7" type="ORF">GIY11_01760</name>
</gene>
<dbReference type="PANTHER" id="PTHR42732:SF2">
    <property type="entry name" value="BETA-MANNOSIDASE"/>
    <property type="match status" value="1"/>
</dbReference>
<dbReference type="GO" id="GO:0004553">
    <property type="term" value="F:hydrolase activity, hydrolyzing O-glycosyl compounds"/>
    <property type="evidence" value="ECO:0007669"/>
    <property type="project" value="InterPro"/>
</dbReference>
<name>A0A844BKT1_9LACT</name>
<dbReference type="Pfam" id="PF02836">
    <property type="entry name" value="Glyco_hydro_2_C"/>
    <property type="match status" value="1"/>
</dbReference>
<evidence type="ECO:0000259" key="4">
    <source>
        <dbReference type="Pfam" id="PF00703"/>
    </source>
</evidence>
<sequence>MEQLYTKWGRKLNAAKPLPEYPRPQMKRKSYFNLNGEWDFELSHFPTTDTYSKKITVPFAPETALSGIQQPVFPEHYMHYRKQFTLPDNFVRDRVILHFGAVDQECIVFVNDQYVGEHIGGYLNFSFDITDHLNETTNTVALLAKDFTEYQPHARGKQKLNPKGKMKSLFYTPTSGIWQTVWLESVTEHYITQLDLKPKYNDNSLTLTVHTNSDFSQQARVIIQDRDGHRQSVPIHTNRPQRIALDYLKPWTPDDPHLYTVTVVYRADVVDSYFAMRDLSVVTDKQGVRRFALNHEPIFLSGVLDQGYWPDGGLTAPADAALVHDIAELKAMGFNTIRKHVKIESARFYYHCDRLGMLVVQDMPNGGAQDYPMWLVTYAANASDFLSRKLKDDKYKLFGREDEAGRAQYYQDLAGMMKQLAHFPSVAAWVPFNEGWGQFDATQVGKSVKETDPTRWLIETSGWFDQHGGDAYSIHNYLFKLKVKPQERVVALTEYGGYAYAVDGHVASDKEFGYQHYKSAAALTANYERLWKEDILPNIANGLSMAIYTQVSDVEQEINGIFTYDREVQKLDPTTVKRLNDKAQTLFENTGKIR</sequence>
<dbReference type="InterPro" id="IPR008979">
    <property type="entry name" value="Galactose-bd-like_sf"/>
</dbReference>
<reference evidence="7 8" key="1">
    <citation type="submission" date="2019-11" db="EMBL/GenBank/DDBJ databases">
        <title>Characterisation of Fundicoccus ignavus gen. nov. sp. nov., a novel genus of the family Aerococcaceae isolated from bulk tank milk.</title>
        <authorList>
            <person name="Siebert A."/>
            <person name="Huptas C."/>
            <person name="Wenning M."/>
            <person name="Scherer S."/>
            <person name="Doll E.V."/>
        </authorList>
    </citation>
    <scope>NUCLEOTIDE SEQUENCE [LARGE SCALE GENOMIC DNA]</scope>
    <source>
        <strain evidence="7 8">DSM 109653</strain>
    </source>
</reference>
<comment type="caution">
    <text evidence="7">The sequence shown here is derived from an EMBL/GenBank/DDBJ whole genome shotgun (WGS) entry which is preliminary data.</text>
</comment>
<evidence type="ECO:0000259" key="5">
    <source>
        <dbReference type="Pfam" id="PF02836"/>
    </source>
</evidence>
<dbReference type="InterPro" id="IPR006102">
    <property type="entry name" value="Ig-like_GH2"/>
</dbReference>
<evidence type="ECO:0000313" key="7">
    <source>
        <dbReference type="EMBL" id="MRI80758.1"/>
    </source>
</evidence>
<feature type="domain" description="Glycoside hydrolase family 2 catalytic" evidence="5">
    <location>
        <begin position="290"/>
        <end position="457"/>
    </location>
</feature>
<dbReference type="InterPro" id="IPR013783">
    <property type="entry name" value="Ig-like_fold"/>
</dbReference>
<dbReference type="InterPro" id="IPR006104">
    <property type="entry name" value="Glyco_hydro_2_N"/>
</dbReference>
<keyword evidence="3" id="KW-0326">Glycosidase</keyword>
<feature type="domain" description="Glycosyl hydrolases family 2 sugar binding" evidence="6">
    <location>
        <begin position="79"/>
        <end position="142"/>
    </location>
</feature>
<dbReference type="PANTHER" id="PTHR42732">
    <property type="entry name" value="BETA-GALACTOSIDASE"/>
    <property type="match status" value="1"/>
</dbReference>
<dbReference type="GO" id="GO:0005975">
    <property type="term" value="P:carbohydrate metabolic process"/>
    <property type="evidence" value="ECO:0007669"/>
    <property type="project" value="InterPro"/>
</dbReference>
<dbReference type="EMBL" id="WJQR01000002">
    <property type="protein sequence ID" value="MRI80758.1"/>
    <property type="molecule type" value="Genomic_DNA"/>
</dbReference>
<dbReference type="InterPro" id="IPR017853">
    <property type="entry name" value="GH"/>
</dbReference>
<comment type="similarity">
    <text evidence="1">Belongs to the glycosyl hydrolase 2 family.</text>
</comment>
<dbReference type="Proteomes" id="UP000469870">
    <property type="component" value="Unassembled WGS sequence"/>
</dbReference>
<dbReference type="Pfam" id="PF00703">
    <property type="entry name" value="Glyco_hydro_2"/>
    <property type="match status" value="1"/>
</dbReference>
<evidence type="ECO:0000256" key="2">
    <source>
        <dbReference type="ARBA" id="ARBA00022801"/>
    </source>
</evidence>
<dbReference type="InterPro" id="IPR006103">
    <property type="entry name" value="Glyco_hydro_2_cat"/>
</dbReference>
<evidence type="ECO:0000259" key="6">
    <source>
        <dbReference type="Pfam" id="PF02837"/>
    </source>
</evidence>
<dbReference type="SUPFAM" id="SSF49785">
    <property type="entry name" value="Galactose-binding domain-like"/>
    <property type="match status" value="1"/>
</dbReference>
<dbReference type="Gene3D" id="2.60.120.260">
    <property type="entry name" value="Galactose-binding domain-like"/>
    <property type="match status" value="1"/>
</dbReference>
<protein>
    <submittedName>
        <fullName evidence="7">Glycoside hydrolase family 2</fullName>
    </submittedName>
</protein>
<proteinExistence type="inferred from homology"/>
<accession>A0A844BKT1</accession>